<dbReference type="OrthoDB" id="9811884at2"/>
<sequence>MAITQFSIVIPVYKNEKSIPRLIEELSKLNIALNNQIEAIFVIDGSPDQSYELLRNALNNLSFNAKLLIHSRNFGSFAAIRSGLQAANGKYFGIMAADLQEPPELLINFFQALSSDECDVAIGIRTSRNDPLLSRLFSKIFWDMYRRFIVKDMPAGGVDIFGCNHIFREQLLKLDESRSSLIALVFWLGFRRKFIPYERLARESGKSSWSLRKKMDYMMDSIFAFTDLPIRLLIRTGMIGCFISIILGGVVFISSIAGNITVSGYAATMLTLLFFGTINLLAIGLVGTYSWRGYENSKKRPLAIVSLVHENNREDRE</sequence>
<keyword evidence="3" id="KW-0808">Transferase</keyword>
<dbReference type="Proteomes" id="UP000032430">
    <property type="component" value="Chromosome I"/>
</dbReference>
<evidence type="ECO:0000259" key="2">
    <source>
        <dbReference type="Pfam" id="PF00535"/>
    </source>
</evidence>
<evidence type="ECO:0000256" key="1">
    <source>
        <dbReference type="SAM" id="Phobius"/>
    </source>
</evidence>
<evidence type="ECO:0000313" key="4">
    <source>
        <dbReference type="Proteomes" id="UP000032430"/>
    </source>
</evidence>
<feature type="transmembrane region" description="Helical" evidence="1">
    <location>
        <begin position="232"/>
        <end position="253"/>
    </location>
</feature>
<dbReference type="RefSeq" id="WP_045097197.1">
    <property type="nucleotide sequence ID" value="NZ_LN614827.1"/>
</dbReference>
<protein>
    <submittedName>
        <fullName evidence="3">GLYCOSYLTRANSFERASE RELATED</fullName>
        <ecNumber evidence="3">2.4.1.83</ecNumber>
    </submittedName>
</protein>
<keyword evidence="1" id="KW-0812">Transmembrane</keyword>
<dbReference type="CDD" id="cd04187">
    <property type="entry name" value="DPM1_like_bac"/>
    <property type="match status" value="1"/>
</dbReference>
<dbReference type="Gene3D" id="3.90.550.10">
    <property type="entry name" value="Spore Coat Polysaccharide Biosynthesis Protein SpsA, Chain A"/>
    <property type="match status" value="1"/>
</dbReference>
<dbReference type="STRING" id="1212491.LFA_3665"/>
<dbReference type="GO" id="GO:0005886">
    <property type="term" value="C:plasma membrane"/>
    <property type="evidence" value="ECO:0007669"/>
    <property type="project" value="TreeGrafter"/>
</dbReference>
<dbReference type="EMBL" id="LN614827">
    <property type="protein sequence ID" value="CEG58990.1"/>
    <property type="molecule type" value="Genomic_DNA"/>
</dbReference>
<dbReference type="KEGG" id="lfa:LFA_3665"/>
<accession>A0A098GAE2</accession>
<dbReference type="PANTHER" id="PTHR48090">
    <property type="entry name" value="UNDECAPRENYL-PHOSPHATE 4-DEOXY-4-FORMAMIDO-L-ARABINOSE TRANSFERASE-RELATED"/>
    <property type="match status" value="1"/>
</dbReference>
<keyword evidence="4" id="KW-1185">Reference proteome</keyword>
<dbReference type="HOGENOM" id="CLU_033536_0_1_6"/>
<feature type="transmembrane region" description="Helical" evidence="1">
    <location>
        <begin position="265"/>
        <end position="291"/>
    </location>
</feature>
<organism evidence="3 4">
    <name type="scientific">Legionella fallonii LLAP-10</name>
    <dbReference type="NCBI Taxonomy" id="1212491"/>
    <lineage>
        <taxon>Bacteria</taxon>
        <taxon>Pseudomonadati</taxon>
        <taxon>Pseudomonadota</taxon>
        <taxon>Gammaproteobacteria</taxon>
        <taxon>Legionellales</taxon>
        <taxon>Legionellaceae</taxon>
        <taxon>Legionella</taxon>
    </lineage>
</organism>
<keyword evidence="3" id="KW-0328">Glycosyltransferase</keyword>
<dbReference type="Pfam" id="PF00535">
    <property type="entry name" value="Glycos_transf_2"/>
    <property type="match status" value="1"/>
</dbReference>
<dbReference type="SUPFAM" id="SSF53448">
    <property type="entry name" value="Nucleotide-diphospho-sugar transferases"/>
    <property type="match status" value="1"/>
</dbReference>
<feature type="domain" description="Glycosyltransferase 2-like" evidence="2">
    <location>
        <begin position="7"/>
        <end position="172"/>
    </location>
</feature>
<dbReference type="PANTHER" id="PTHR48090:SF8">
    <property type="entry name" value="GLYCOSYLTRANSFERASE CSBB-RELATED"/>
    <property type="match status" value="1"/>
</dbReference>
<keyword evidence="1" id="KW-1133">Transmembrane helix</keyword>
<name>A0A098GAE2_9GAMM</name>
<dbReference type="InterPro" id="IPR001173">
    <property type="entry name" value="Glyco_trans_2-like"/>
</dbReference>
<reference evidence="4" key="1">
    <citation type="submission" date="2014-09" db="EMBL/GenBank/DDBJ databases">
        <authorList>
            <person name="Gomez-Valero L."/>
        </authorList>
    </citation>
    <scope>NUCLEOTIDE SEQUENCE [LARGE SCALE GENOMIC DNA]</scope>
    <source>
        <strain evidence="4">ATCC700992</strain>
    </source>
</reference>
<keyword evidence="1" id="KW-0472">Membrane</keyword>
<dbReference type="GO" id="GO:0004582">
    <property type="term" value="F:dolichyl-phosphate beta-D-mannosyltransferase activity"/>
    <property type="evidence" value="ECO:0007669"/>
    <property type="project" value="UniProtKB-EC"/>
</dbReference>
<dbReference type="InterPro" id="IPR029044">
    <property type="entry name" value="Nucleotide-diphossugar_trans"/>
</dbReference>
<dbReference type="InterPro" id="IPR050256">
    <property type="entry name" value="Glycosyltransferase_2"/>
</dbReference>
<dbReference type="EC" id="2.4.1.83" evidence="3"/>
<gene>
    <name evidence="3" type="ORF">LFA_3665</name>
</gene>
<dbReference type="AlphaFoldDB" id="A0A098GAE2"/>
<evidence type="ECO:0000313" key="3">
    <source>
        <dbReference type="EMBL" id="CEG58990.1"/>
    </source>
</evidence>
<proteinExistence type="predicted"/>